<keyword evidence="2" id="KW-1185">Reference proteome</keyword>
<accession>A0A1V3TXX9</accession>
<reference evidence="1 2" key="1">
    <citation type="submission" date="2016-11" db="EMBL/GenBank/DDBJ databases">
        <title>Genome sequence and comparative genomic analysis of clinical strain Elizabethkingia meningoseptica 61421 PRCM.</title>
        <authorList>
            <person name="Wang M."/>
            <person name="Hu S."/>
            <person name="Cao L."/>
            <person name="Jiang T."/>
            <person name="Zhou Y."/>
            <person name="Ming D."/>
        </authorList>
    </citation>
    <scope>NUCLEOTIDE SEQUENCE [LARGE SCALE GENOMIC DNA]</scope>
    <source>
        <strain evidence="1 2">61421 PRCM</strain>
    </source>
</reference>
<dbReference type="STRING" id="238.BBD35_12240"/>
<dbReference type="RefSeq" id="WP_069214177.1">
    <property type="nucleotide sequence ID" value="NZ_CP016378.1"/>
</dbReference>
<dbReference type="Gene3D" id="3.30.70.1280">
    <property type="entry name" value="SP0830-like domains"/>
    <property type="match status" value="1"/>
</dbReference>
<dbReference type="Proteomes" id="UP000188947">
    <property type="component" value="Unassembled WGS sequence"/>
</dbReference>
<comment type="caution">
    <text evidence="1">The sequence shown here is derived from an EMBL/GenBank/DDBJ whole genome shotgun (WGS) entry which is preliminary data.</text>
</comment>
<dbReference type="PANTHER" id="PTHR36439:SF1">
    <property type="entry name" value="DUF1697 DOMAIN-CONTAINING PROTEIN"/>
    <property type="match status" value="1"/>
</dbReference>
<dbReference type="eggNOG" id="COG3797">
    <property type="taxonomic scope" value="Bacteria"/>
</dbReference>
<name>A0A1V3TXX9_ELIME</name>
<protein>
    <recommendedName>
        <fullName evidence="3">DUF1697 domain-containing protein</fullName>
    </recommendedName>
</protein>
<organism evidence="1 2">
    <name type="scientific">Elizabethkingia meningoseptica</name>
    <name type="common">Chryseobacterium meningosepticum</name>
    <dbReference type="NCBI Taxonomy" id="238"/>
    <lineage>
        <taxon>Bacteria</taxon>
        <taxon>Pseudomonadati</taxon>
        <taxon>Bacteroidota</taxon>
        <taxon>Flavobacteriia</taxon>
        <taxon>Flavobacteriales</taxon>
        <taxon>Weeksellaceae</taxon>
        <taxon>Elizabethkingia</taxon>
    </lineage>
</organism>
<sequence length="177" mass="20035">MEKYCAFLRGVNVKGTNMKMAEVCKVFRDAGMQEVSSVLASGNIIFSSSASEEALKTELEQKLSTYFDYEAFLFLRNEAAVREIISNAPFTSVPDYHNYVFITANGTEKVLMELFNNAVYKENESSEIVKDVFYWQTPKGNTLNSDFGKVLGKKSLKDQLTSRNMNTLEKIVKAMEK</sequence>
<dbReference type="EMBL" id="MPOG01000014">
    <property type="protein sequence ID" value="OOH94255.1"/>
    <property type="molecule type" value="Genomic_DNA"/>
</dbReference>
<dbReference type="PIRSF" id="PIRSF008502">
    <property type="entry name" value="UCP008502"/>
    <property type="match status" value="1"/>
</dbReference>
<dbReference type="OrthoDB" id="9806494at2"/>
<evidence type="ECO:0000313" key="1">
    <source>
        <dbReference type="EMBL" id="OOH94255.1"/>
    </source>
</evidence>
<dbReference type="InterPro" id="IPR012545">
    <property type="entry name" value="DUF1697"/>
</dbReference>
<dbReference type="Pfam" id="PF08002">
    <property type="entry name" value="DUF1697"/>
    <property type="match status" value="1"/>
</dbReference>
<dbReference type="SUPFAM" id="SSF160379">
    <property type="entry name" value="SP0830-like"/>
    <property type="match status" value="1"/>
</dbReference>
<evidence type="ECO:0008006" key="3">
    <source>
        <dbReference type="Google" id="ProtNLM"/>
    </source>
</evidence>
<evidence type="ECO:0000313" key="2">
    <source>
        <dbReference type="Proteomes" id="UP000188947"/>
    </source>
</evidence>
<dbReference type="AlphaFoldDB" id="A0A1V3TXX9"/>
<dbReference type="PANTHER" id="PTHR36439">
    <property type="entry name" value="BLL4334 PROTEIN"/>
    <property type="match status" value="1"/>
</dbReference>
<gene>
    <name evidence="1" type="ORF">BMF97_12920</name>
</gene>
<dbReference type="Gene3D" id="3.30.70.1260">
    <property type="entry name" value="bacterial protein sp0830 like"/>
    <property type="match status" value="1"/>
</dbReference>
<proteinExistence type="predicted"/>